<dbReference type="EMBL" id="LR798286">
    <property type="protein sequence ID" value="CAB5220678.1"/>
    <property type="molecule type" value="Genomic_DNA"/>
</dbReference>
<feature type="transmembrane region" description="Helical" evidence="1">
    <location>
        <begin position="6"/>
        <end position="25"/>
    </location>
</feature>
<sequence length="85" mass="9217">MDFQVGFNLAIALVAFLGGWVLNSLRSSIDSLQKADTSLTTKVQAIEVLVAGSYVKRDDMDKLTTALFAKLDKIEAKLDGKADKP</sequence>
<gene>
    <name evidence="2" type="ORF">UFOVP241_16</name>
</gene>
<reference evidence="2" key="1">
    <citation type="submission" date="2020-05" db="EMBL/GenBank/DDBJ databases">
        <authorList>
            <person name="Chiriac C."/>
            <person name="Salcher M."/>
            <person name="Ghai R."/>
            <person name="Kavagutti S V."/>
        </authorList>
    </citation>
    <scope>NUCLEOTIDE SEQUENCE</scope>
</reference>
<evidence type="ECO:0000256" key="1">
    <source>
        <dbReference type="SAM" id="Phobius"/>
    </source>
</evidence>
<accession>A0A6J7WV26</accession>
<keyword evidence="1" id="KW-1133">Transmembrane helix</keyword>
<proteinExistence type="predicted"/>
<name>A0A6J7WV26_9CAUD</name>
<protein>
    <submittedName>
        <fullName evidence="2">Uncharacterized protein</fullName>
    </submittedName>
</protein>
<organism evidence="2">
    <name type="scientific">uncultured Caudovirales phage</name>
    <dbReference type="NCBI Taxonomy" id="2100421"/>
    <lineage>
        <taxon>Viruses</taxon>
        <taxon>Duplodnaviria</taxon>
        <taxon>Heunggongvirae</taxon>
        <taxon>Uroviricota</taxon>
        <taxon>Caudoviricetes</taxon>
        <taxon>Peduoviridae</taxon>
        <taxon>Maltschvirus</taxon>
        <taxon>Maltschvirus maltsch</taxon>
    </lineage>
</organism>
<evidence type="ECO:0000313" key="2">
    <source>
        <dbReference type="EMBL" id="CAB5220678.1"/>
    </source>
</evidence>
<keyword evidence="1" id="KW-0472">Membrane</keyword>
<keyword evidence="1" id="KW-0812">Transmembrane</keyword>